<dbReference type="AlphaFoldDB" id="A0A8E2AI20"/>
<evidence type="ECO:0000313" key="2">
    <source>
        <dbReference type="EMBL" id="OCH84846.1"/>
    </source>
</evidence>
<evidence type="ECO:0000313" key="3">
    <source>
        <dbReference type="Proteomes" id="UP000250043"/>
    </source>
</evidence>
<accession>A0A8E2AI20</accession>
<gene>
    <name evidence="2" type="ORF">OBBRIDRAFT_373638</name>
</gene>
<reference evidence="2 3" key="1">
    <citation type="submission" date="2016-07" db="EMBL/GenBank/DDBJ databases">
        <title>Draft genome of the white-rot fungus Obba rivulosa 3A-2.</title>
        <authorList>
            <consortium name="DOE Joint Genome Institute"/>
            <person name="Miettinen O."/>
            <person name="Riley R."/>
            <person name="Acob R."/>
            <person name="Barry K."/>
            <person name="Cullen D."/>
            <person name="De Vries R."/>
            <person name="Hainaut M."/>
            <person name="Hatakka A."/>
            <person name="Henrissat B."/>
            <person name="Hilden K."/>
            <person name="Kuo R."/>
            <person name="Labutti K."/>
            <person name="Lipzen A."/>
            <person name="Makela M.R."/>
            <person name="Sandor L."/>
            <person name="Spatafora J.W."/>
            <person name="Grigoriev I.V."/>
            <person name="Hibbett D.S."/>
        </authorList>
    </citation>
    <scope>NUCLEOTIDE SEQUENCE [LARGE SCALE GENOMIC DNA]</scope>
    <source>
        <strain evidence="2 3">3A-2</strain>
    </source>
</reference>
<evidence type="ECO:0000256" key="1">
    <source>
        <dbReference type="SAM" id="MobiDB-lite"/>
    </source>
</evidence>
<name>A0A8E2AI20_9APHY</name>
<feature type="region of interest" description="Disordered" evidence="1">
    <location>
        <begin position="148"/>
        <end position="176"/>
    </location>
</feature>
<protein>
    <submittedName>
        <fullName evidence="2">Uncharacterized protein</fullName>
    </submittedName>
</protein>
<proteinExistence type="predicted"/>
<dbReference type="Proteomes" id="UP000250043">
    <property type="component" value="Unassembled WGS sequence"/>
</dbReference>
<keyword evidence="3" id="KW-1185">Reference proteome</keyword>
<dbReference type="EMBL" id="KV722629">
    <property type="protein sequence ID" value="OCH84846.1"/>
    <property type="molecule type" value="Genomic_DNA"/>
</dbReference>
<sequence>MQDALAGQARGLNVQHPIRATSHTELQNAALVPAVLCAFPDVASHVLANAHRERACTWRTSSPHKQRPRFPRIPAARRASVARGHHRPPLGIRCGCGASGCGHACSHRQPPGVCEGNTLSRGVKRPPRRGRRVNRPTALFCRLRHNDVRRTGPIRQPRGAPESVGVSRARPDALWL</sequence>
<organism evidence="2 3">
    <name type="scientific">Obba rivulosa</name>
    <dbReference type="NCBI Taxonomy" id="1052685"/>
    <lineage>
        <taxon>Eukaryota</taxon>
        <taxon>Fungi</taxon>
        <taxon>Dikarya</taxon>
        <taxon>Basidiomycota</taxon>
        <taxon>Agaricomycotina</taxon>
        <taxon>Agaricomycetes</taxon>
        <taxon>Polyporales</taxon>
        <taxon>Gelatoporiaceae</taxon>
        <taxon>Obba</taxon>
    </lineage>
</organism>